<dbReference type="EMBL" id="JAFIQS010000001">
    <property type="protein sequence ID" value="KAG5174162.1"/>
    <property type="molecule type" value="Genomic_DNA"/>
</dbReference>
<dbReference type="OrthoDB" id="2534523at2759"/>
<evidence type="ECO:0000256" key="5">
    <source>
        <dbReference type="ARBA" id="ARBA00023125"/>
    </source>
</evidence>
<dbReference type="GO" id="GO:0030983">
    <property type="term" value="F:mismatched DNA binding"/>
    <property type="evidence" value="ECO:0007669"/>
    <property type="project" value="InterPro"/>
</dbReference>
<sequence>MVLTRLSGQLACTRQYNCLTLTRRAYVTLKISESGGSQPSSKHNETSSASPLPKRSQKTKVKFSDLPDVYVAPSGISASPLISCIQKIESDDKVSVDNAAKPTRKRRSVKSQPPLEVADEDVESKLPEKVSKASKVAKPTTFLYRQIVSNLKQFPHCLLLTRIGQFYEVPLPINPSFNTCLPSPKSYFDQAVEISHLLNIKLTSRKWNGERIAMCGFPIIHIDKHLKTLVQQEKRFVALCEEFPLQSDSKFNSKEFERRVTRIVTPGTLIDESFVNPLVNNYLLAISPSPDPDDCTNATETGLAWIDVSTGEFFSKQCKLENVPDELARLAPREVVLEDSLRQKLKHPIFSAFTEGNFLVSYTTPVSSTMDHLYSASSIIETPQSVLDDVSHSSDEVFDPPLRDGEETKESSVLPSQAAIRESIAVNLLTKYLQDNLLEHMPKLDAPLHESAHDRMQIDLHTIQGLEIRESGHEGSSTGSLLSVIKRTTTSGGARLLARWLCSPSTSIPEINARQSLVAFFRSRPHFRMDITNILNEIDDVGRLCQRFLLGRADFGDLASIRNTIHFWSSLKDICAQEKVLEQSESRDSCRLGEWNAMDSLLERLISLESLSEKITNAIIINANVDSNDSLEVIGDIDAPPDSQILTSMSERPESHKSFINPQFSEKLTNLNETLKRLSMDKDKMESDLRLKYDAPSLSLRSASGQGMFIHLSRAKRDKRKLDLDPDFYSIGESLTTKSYIYRGWSELGAAIAETSFAIGQAEREVFEGLSLEVIQHARGLRQNAQVIDELDVAISFAILADEMKFVRPELSNDGCYNVVNGRHASVEMGLLSSGRQFTPNSVSMDPFSNLHIITGPNMAGKSTLLRQTAVIAILAQVGSCVPADYAYISIVDKLFSRIGAKDDLFRDRSTFMVEMLETADILRRATEKSLVIMDEVGRGTTVKDGLAIAFAALHHLATVNKSRCLFATHFHELAEMVGNKNNVCGSGAFHNVRFYCSDVEDAGEGHFTYSYRVRPGINRDSHGLKVARLAGIPSSAMDVATDTLSWLRKNGTGSIQENYNDFLQSAVNSTL</sequence>
<dbReference type="SMART" id="SM00533">
    <property type="entry name" value="MUTSd"/>
    <property type="match status" value="1"/>
</dbReference>
<evidence type="ECO:0000259" key="8">
    <source>
        <dbReference type="PROSITE" id="PS00486"/>
    </source>
</evidence>
<dbReference type="Gene3D" id="3.40.50.300">
    <property type="entry name" value="P-loop containing nucleotide triphosphate hydrolases"/>
    <property type="match status" value="1"/>
</dbReference>
<keyword evidence="6" id="KW-0234">DNA repair</keyword>
<evidence type="ECO:0000256" key="6">
    <source>
        <dbReference type="ARBA" id="ARBA00023204"/>
    </source>
</evidence>
<accession>A0A8H7Y828</accession>
<keyword evidence="2" id="KW-0547">Nucleotide-binding</keyword>
<dbReference type="GO" id="GO:0005739">
    <property type="term" value="C:mitochondrion"/>
    <property type="evidence" value="ECO:0007669"/>
    <property type="project" value="TreeGrafter"/>
</dbReference>
<dbReference type="GO" id="GO:0043504">
    <property type="term" value="P:mitochondrial DNA repair"/>
    <property type="evidence" value="ECO:0007669"/>
    <property type="project" value="TreeGrafter"/>
</dbReference>
<evidence type="ECO:0000256" key="4">
    <source>
        <dbReference type="ARBA" id="ARBA00022840"/>
    </source>
</evidence>
<feature type="compositionally biased region" description="Basic and acidic residues" evidence="7">
    <location>
        <begin position="390"/>
        <end position="410"/>
    </location>
</feature>
<dbReference type="Gene3D" id="1.10.1420.10">
    <property type="match status" value="2"/>
</dbReference>
<dbReference type="InterPro" id="IPR000432">
    <property type="entry name" value="DNA_mismatch_repair_MutS_C"/>
</dbReference>
<proteinExistence type="inferred from homology"/>
<keyword evidence="3" id="KW-0227">DNA damage</keyword>
<dbReference type="SUPFAM" id="SSF52540">
    <property type="entry name" value="P-loop containing nucleoside triphosphate hydrolases"/>
    <property type="match status" value="1"/>
</dbReference>
<dbReference type="InterPro" id="IPR036187">
    <property type="entry name" value="DNA_mismatch_repair_MutS_sf"/>
</dbReference>
<dbReference type="InterPro" id="IPR007860">
    <property type="entry name" value="DNA_mmatch_repair_MutS_con_dom"/>
</dbReference>
<feature type="region of interest" description="Disordered" evidence="7">
    <location>
        <begin position="33"/>
        <end position="60"/>
    </location>
</feature>
<dbReference type="PANTHER" id="PTHR11361">
    <property type="entry name" value="DNA MISMATCH REPAIR PROTEIN MUTS FAMILY MEMBER"/>
    <property type="match status" value="1"/>
</dbReference>
<name>A0A8H7Y828_PSICU</name>
<dbReference type="PANTHER" id="PTHR11361:SF34">
    <property type="entry name" value="DNA MISMATCH REPAIR PROTEIN MSH1, MITOCHONDRIAL"/>
    <property type="match status" value="1"/>
</dbReference>
<keyword evidence="5" id="KW-0238">DNA-binding</keyword>
<dbReference type="InterPro" id="IPR007695">
    <property type="entry name" value="DNA_mismatch_repair_MutS-lik_N"/>
</dbReference>
<feature type="domain" description="DNA mismatch repair proteins mutS family" evidence="8">
    <location>
        <begin position="930"/>
        <end position="946"/>
    </location>
</feature>
<feature type="region of interest" description="Disordered" evidence="7">
    <location>
        <begin position="390"/>
        <end position="412"/>
    </location>
</feature>
<dbReference type="SUPFAM" id="SSF53150">
    <property type="entry name" value="DNA repair protein MutS, domain II"/>
    <property type="match status" value="1"/>
</dbReference>
<dbReference type="GO" id="GO:0005524">
    <property type="term" value="F:ATP binding"/>
    <property type="evidence" value="ECO:0007669"/>
    <property type="project" value="UniProtKB-KW"/>
</dbReference>
<dbReference type="InterPro" id="IPR036678">
    <property type="entry name" value="MutS_con_dom_sf"/>
</dbReference>
<dbReference type="FunFam" id="3.40.50.300:FF:001238">
    <property type="entry name" value="DNA mismatch repair protein"/>
    <property type="match status" value="1"/>
</dbReference>
<dbReference type="InterPro" id="IPR016151">
    <property type="entry name" value="DNA_mismatch_repair_MutS_N"/>
</dbReference>
<organism evidence="9">
    <name type="scientific">Psilocybe cubensis</name>
    <name type="common">Psychedelic mushroom</name>
    <name type="synonym">Stropharia cubensis</name>
    <dbReference type="NCBI Taxonomy" id="181762"/>
    <lineage>
        <taxon>Eukaryota</taxon>
        <taxon>Fungi</taxon>
        <taxon>Dikarya</taxon>
        <taxon>Basidiomycota</taxon>
        <taxon>Agaricomycotina</taxon>
        <taxon>Agaricomycetes</taxon>
        <taxon>Agaricomycetidae</taxon>
        <taxon>Agaricales</taxon>
        <taxon>Agaricineae</taxon>
        <taxon>Strophariaceae</taxon>
        <taxon>Psilocybe</taxon>
    </lineage>
</organism>
<dbReference type="Pfam" id="PF00488">
    <property type="entry name" value="MutS_V"/>
    <property type="match status" value="1"/>
</dbReference>
<feature type="compositionally biased region" description="Polar residues" evidence="7">
    <location>
        <begin position="34"/>
        <end position="50"/>
    </location>
</feature>
<evidence type="ECO:0000256" key="7">
    <source>
        <dbReference type="SAM" id="MobiDB-lite"/>
    </source>
</evidence>
<dbReference type="GO" id="GO:0140664">
    <property type="term" value="F:ATP-dependent DNA damage sensor activity"/>
    <property type="evidence" value="ECO:0007669"/>
    <property type="project" value="InterPro"/>
</dbReference>
<dbReference type="Gene3D" id="3.40.1170.10">
    <property type="entry name" value="DNA repair protein MutS, domain I"/>
    <property type="match status" value="1"/>
</dbReference>
<dbReference type="GO" id="GO:0006298">
    <property type="term" value="P:mismatch repair"/>
    <property type="evidence" value="ECO:0007669"/>
    <property type="project" value="InterPro"/>
</dbReference>
<evidence type="ECO:0000256" key="3">
    <source>
        <dbReference type="ARBA" id="ARBA00022763"/>
    </source>
</evidence>
<dbReference type="SUPFAM" id="SSF55271">
    <property type="entry name" value="DNA repair protein MutS, domain I"/>
    <property type="match status" value="1"/>
</dbReference>
<protein>
    <recommendedName>
        <fullName evidence="8">DNA mismatch repair proteins mutS family domain-containing protein</fullName>
    </recommendedName>
</protein>
<comment type="caution">
    <text evidence="9">The sequence shown here is derived from an EMBL/GenBank/DDBJ whole genome shotgun (WGS) entry which is preliminary data.</text>
</comment>
<dbReference type="Pfam" id="PF05192">
    <property type="entry name" value="MutS_III"/>
    <property type="match status" value="1"/>
</dbReference>
<reference evidence="9" key="1">
    <citation type="submission" date="2021-02" db="EMBL/GenBank/DDBJ databases">
        <title>Psilocybe cubensis genome.</title>
        <authorList>
            <person name="Mckernan K.J."/>
            <person name="Crawford S."/>
            <person name="Trippe A."/>
            <person name="Kane L.T."/>
            <person name="Mclaughlin S."/>
        </authorList>
    </citation>
    <scope>NUCLEOTIDE SEQUENCE [LARGE SCALE GENOMIC DNA]</scope>
    <source>
        <strain evidence="9">MGC-MH-2018</strain>
    </source>
</reference>
<feature type="region of interest" description="Disordered" evidence="7">
    <location>
        <begin position="95"/>
        <end position="123"/>
    </location>
</feature>
<dbReference type="Pfam" id="PF01624">
    <property type="entry name" value="MutS_I"/>
    <property type="match status" value="1"/>
</dbReference>
<evidence type="ECO:0000313" key="9">
    <source>
        <dbReference type="EMBL" id="KAG5174162.1"/>
    </source>
</evidence>
<dbReference type="SMART" id="SM00534">
    <property type="entry name" value="MUTSac"/>
    <property type="match status" value="1"/>
</dbReference>
<dbReference type="AlphaFoldDB" id="A0A8H7Y828"/>
<evidence type="ECO:0000256" key="1">
    <source>
        <dbReference type="ARBA" id="ARBA00006271"/>
    </source>
</evidence>
<dbReference type="PROSITE" id="PS00486">
    <property type="entry name" value="DNA_MISMATCH_REPAIR_2"/>
    <property type="match status" value="1"/>
</dbReference>
<dbReference type="InterPro" id="IPR007696">
    <property type="entry name" value="DNA_mismatch_repair_MutS_core"/>
</dbReference>
<gene>
    <name evidence="9" type="ORF">JR316_000820</name>
</gene>
<dbReference type="InterPro" id="IPR027417">
    <property type="entry name" value="P-loop_NTPase"/>
</dbReference>
<comment type="similarity">
    <text evidence="1">Belongs to the DNA mismatch repair MutS family.</text>
</comment>
<dbReference type="Pfam" id="PF05188">
    <property type="entry name" value="MutS_II"/>
    <property type="match status" value="1"/>
</dbReference>
<dbReference type="SUPFAM" id="SSF48334">
    <property type="entry name" value="DNA repair protein MutS, domain III"/>
    <property type="match status" value="1"/>
</dbReference>
<dbReference type="InterPro" id="IPR045076">
    <property type="entry name" value="MutS"/>
</dbReference>
<keyword evidence="4" id="KW-0067">ATP-binding</keyword>
<dbReference type="Gene3D" id="3.30.420.110">
    <property type="entry name" value="MutS, connector domain"/>
    <property type="match status" value="1"/>
</dbReference>
<dbReference type="GO" id="GO:0005634">
    <property type="term" value="C:nucleus"/>
    <property type="evidence" value="ECO:0007669"/>
    <property type="project" value="TreeGrafter"/>
</dbReference>
<evidence type="ECO:0000256" key="2">
    <source>
        <dbReference type="ARBA" id="ARBA00022741"/>
    </source>
</evidence>